<protein>
    <recommendedName>
        <fullName evidence="4">Invertebrate defensins family profile domain-containing protein</fullName>
    </recommendedName>
</protein>
<feature type="chain" id="PRO_5046524243" description="Invertebrate defensins family profile domain-containing protein" evidence="1">
    <location>
        <begin position="19"/>
        <end position="81"/>
    </location>
</feature>
<feature type="signal peptide" evidence="1">
    <location>
        <begin position="1"/>
        <end position="18"/>
    </location>
</feature>
<name>A0ABY0HEP4_9PEZI</name>
<organism evidence="2 3">
    <name type="scientific">Monosporascus cannonballus</name>
    <dbReference type="NCBI Taxonomy" id="155416"/>
    <lineage>
        <taxon>Eukaryota</taxon>
        <taxon>Fungi</taxon>
        <taxon>Dikarya</taxon>
        <taxon>Ascomycota</taxon>
        <taxon>Pezizomycotina</taxon>
        <taxon>Sordariomycetes</taxon>
        <taxon>Xylariomycetidae</taxon>
        <taxon>Xylariales</taxon>
        <taxon>Xylariales incertae sedis</taxon>
        <taxon>Monosporascus</taxon>
    </lineage>
</organism>
<evidence type="ECO:0000313" key="3">
    <source>
        <dbReference type="Proteomes" id="UP000294003"/>
    </source>
</evidence>
<keyword evidence="3" id="KW-1185">Reference proteome</keyword>
<dbReference type="EMBL" id="QJNS01000036">
    <property type="protein sequence ID" value="RYO91760.1"/>
    <property type="molecule type" value="Genomic_DNA"/>
</dbReference>
<proteinExistence type="predicted"/>
<sequence length="81" mass="8791">MKLGLTILIASLGSAVFAAPATSEANDNVGLTARADNCFYPSHCSATWYGKCENHCGKRGFSHMSKNNCGWFKKRCCCIKP</sequence>
<evidence type="ECO:0008006" key="4">
    <source>
        <dbReference type="Google" id="ProtNLM"/>
    </source>
</evidence>
<evidence type="ECO:0000313" key="2">
    <source>
        <dbReference type="EMBL" id="RYO91760.1"/>
    </source>
</evidence>
<gene>
    <name evidence="2" type="ORF">DL762_001979</name>
</gene>
<evidence type="ECO:0000256" key="1">
    <source>
        <dbReference type="SAM" id="SignalP"/>
    </source>
</evidence>
<reference evidence="2 3" key="1">
    <citation type="submission" date="2018-06" db="EMBL/GenBank/DDBJ databases">
        <title>Complete Genomes of Monosporascus.</title>
        <authorList>
            <person name="Robinson A.J."/>
            <person name="Natvig D.O."/>
        </authorList>
    </citation>
    <scope>NUCLEOTIDE SEQUENCE [LARGE SCALE GENOMIC DNA]</scope>
    <source>
        <strain evidence="2 3">CBS 609.92</strain>
    </source>
</reference>
<dbReference type="Proteomes" id="UP000294003">
    <property type="component" value="Unassembled WGS sequence"/>
</dbReference>
<accession>A0ABY0HEP4</accession>
<comment type="caution">
    <text evidence="2">The sequence shown here is derived from an EMBL/GenBank/DDBJ whole genome shotgun (WGS) entry which is preliminary data.</text>
</comment>
<keyword evidence="1" id="KW-0732">Signal</keyword>